<dbReference type="Pfam" id="PF10187">
    <property type="entry name" value="FAM192A_Fyv6_N"/>
    <property type="match status" value="1"/>
</dbReference>
<protein>
    <submittedName>
        <fullName evidence="5">DEHA2F20724p</fullName>
    </submittedName>
</protein>
<feature type="compositionally biased region" description="Polar residues" evidence="3">
    <location>
        <begin position="163"/>
        <end position="180"/>
    </location>
</feature>
<keyword evidence="2" id="KW-0539">Nucleus</keyword>
<sequence>MPDFVSENSLNASELETQLAKAKEANEKHTLEEEPERKSLYEQLKESKEQKHLEYQKQLESQNSSYKLDEKSAKFYDELKKNEREKEQQSLKAEAEKLNLYRNLKKTQQKPIPKSLSTTSTLSAGEIPTKSSIILKKRKLEIYSKVTHETEKSDDSIKPAKESANSPVLVSNDKSSNKSTPEVIRPDATTIERTNTKSNTLQGLGDYSSSDEE</sequence>
<dbReference type="InterPro" id="IPR019331">
    <property type="entry name" value="FAM192A/Fyv6_N"/>
</dbReference>
<dbReference type="PANTHER" id="PTHR13495:SF0">
    <property type="entry name" value="PSME3-INTERACTING PROTEIN"/>
    <property type="match status" value="1"/>
</dbReference>
<dbReference type="HOGENOM" id="CLU_1294370_0_0_1"/>
<evidence type="ECO:0000313" key="5">
    <source>
        <dbReference type="EMBL" id="CAG89637.2"/>
    </source>
</evidence>
<gene>
    <name evidence="5" type="ordered locus">DEHA2F20724g</name>
</gene>
<dbReference type="InterPro" id="IPR039845">
    <property type="entry name" value="FAM192A"/>
</dbReference>
<accession>Q6BKM2</accession>
<dbReference type="AlphaFoldDB" id="Q6BKM2"/>
<dbReference type="KEGG" id="dha:DEHA2F20724g"/>
<comment type="subcellular location">
    <subcellularLocation>
        <location evidence="1">Nucleus</location>
    </subcellularLocation>
</comment>
<dbReference type="PANTHER" id="PTHR13495">
    <property type="entry name" value="NEFA-INTERACTING NUCLEAR PROTEIN NIP30"/>
    <property type="match status" value="1"/>
</dbReference>
<feature type="region of interest" description="Disordered" evidence="3">
    <location>
        <begin position="104"/>
        <end position="123"/>
    </location>
</feature>
<feature type="region of interest" description="Disordered" evidence="3">
    <location>
        <begin position="18"/>
        <end position="67"/>
    </location>
</feature>
<dbReference type="eggNOG" id="ENOG502SW9B">
    <property type="taxonomic scope" value="Eukaryota"/>
</dbReference>
<evidence type="ECO:0000256" key="2">
    <source>
        <dbReference type="ARBA" id="ARBA00023242"/>
    </source>
</evidence>
<dbReference type="RefSeq" id="XP_461249.2">
    <property type="nucleotide sequence ID" value="XM_461249.2"/>
</dbReference>
<evidence type="ECO:0000259" key="4">
    <source>
        <dbReference type="Pfam" id="PF10187"/>
    </source>
</evidence>
<evidence type="ECO:0000256" key="1">
    <source>
        <dbReference type="ARBA" id="ARBA00004123"/>
    </source>
</evidence>
<feature type="compositionally biased region" description="Basic and acidic residues" evidence="3">
    <location>
        <begin position="21"/>
        <end position="57"/>
    </location>
</feature>
<feature type="compositionally biased region" description="Basic and acidic residues" evidence="3">
    <location>
        <begin position="147"/>
        <end position="161"/>
    </location>
</feature>
<dbReference type="GeneID" id="2903301"/>
<feature type="region of interest" description="Disordered" evidence="3">
    <location>
        <begin position="147"/>
        <end position="213"/>
    </location>
</feature>
<keyword evidence="6" id="KW-1185">Reference proteome</keyword>
<dbReference type="OrthoDB" id="4026176at2759"/>
<reference evidence="5 6" key="1">
    <citation type="journal article" date="2004" name="Nature">
        <title>Genome evolution in yeasts.</title>
        <authorList>
            <consortium name="Genolevures"/>
            <person name="Dujon B."/>
            <person name="Sherman D."/>
            <person name="Fischer G."/>
            <person name="Durrens P."/>
            <person name="Casaregola S."/>
            <person name="Lafontaine I."/>
            <person name="de Montigny J."/>
            <person name="Marck C."/>
            <person name="Neuveglise C."/>
            <person name="Talla E."/>
            <person name="Goffard N."/>
            <person name="Frangeul L."/>
            <person name="Aigle M."/>
            <person name="Anthouard V."/>
            <person name="Babour A."/>
            <person name="Barbe V."/>
            <person name="Barnay S."/>
            <person name="Blanchin S."/>
            <person name="Beckerich J.M."/>
            <person name="Beyne E."/>
            <person name="Bleykasten C."/>
            <person name="Boisrame A."/>
            <person name="Boyer J."/>
            <person name="Cattolico L."/>
            <person name="Confanioleri F."/>
            <person name="de Daruvar A."/>
            <person name="Despons L."/>
            <person name="Fabre E."/>
            <person name="Fairhead C."/>
            <person name="Ferry-Dumazet H."/>
            <person name="Groppi A."/>
            <person name="Hantraye F."/>
            <person name="Hennequin C."/>
            <person name="Jauniaux N."/>
            <person name="Joyet P."/>
            <person name="Kachouri R."/>
            <person name="Kerrest A."/>
            <person name="Koszul R."/>
            <person name="Lemaire M."/>
            <person name="Lesur I."/>
            <person name="Ma L."/>
            <person name="Muller H."/>
            <person name="Nicaud J.M."/>
            <person name="Nikolski M."/>
            <person name="Oztas S."/>
            <person name="Ozier-Kalogeropoulos O."/>
            <person name="Pellenz S."/>
            <person name="Potier S."/>
            <person name="Richard G.F."/>
            <person name="Straub M.L."/>
            <person name="Suleau A."/>
            <person name="Swennene D."/>
            <person name="Tekaia F."/>
            <person name="Wesolowski-Louvel M."/>
            <person name="Westhof E."/>
            <person name="Wirth B."/>
            <person name="Zeniou-Meyer M."/>
            <person name="Zivanovic I."/>
            <person name="Bolotin-Fukuhara M."/>
            <person name="Thierry A."/>
            <person name="Bouchier C."/>
            <person name="Caudron B."/>
            <person name="Scarpelli C."/>
            <person name="Gaillardin C."/>
            <person name="Weissenbach J."/>
            <person name="Wincker P."/>
            <person name="Souciet J.L."/>
        </authorList>
    </citation>
    <scope>NUCLEOTIDE SEQUENCE [LARGE SCALE GENOMIC DNA]</scope>
    <source>
        <strain evidence="6">ATCC 36239 / CBS 767 / BCRC 21394 / JCM 1990 / NBRC 0083 / IGC 2968</strain>
    </source>
</reference>
<name>Q6BKM2_DEBHA</name>
<organism evidence="5 6">
    <name type="scientific">Debaryomyces hansenii (strain ATCC 36239 / CBS 767 / BCRC 21394 / JCM 1990 / NBRC 0083 / IGC 2968)</name>
    <name type="common">Yeast</name>
    <name type="synonym">Torulaspora hansenii</name>
    <dbReference type="NCBI Taxonomy" id="284592"/>
    <lineage>
        <taxon>Eukaryota</taxon>
        <taxon>Fungi</taxon>
        <taxon>Dikarya</taxon>
        <taxon>Ascomycota</taxon>
        <taxon>Saccharomycotina</taxon>
        <taxon>Pichiomycetes</taxon>
        <taxon>Debaryomycetaceae</taxon>
        <taxon>Debaryomyces</taxon>
    </lineage>
</organism>
<feature type="domain" description="FAM192A/Fyv6 N-terminal" evidence="4">
    <location>
        <begin position="4"/>
        <end position="102"/>
    </location>
</feature>
<dbReference type="GO" id="GO:0005634">
    <property type="term" value="C:nucleus"/>
    <property type="evidence" value="ECO:0007669"/>
    <property type="project" value="UniProtKB-SubCell"/>
</dbReference>
<evidence type="ECO:0000313" key="6">
    <source>
        <dbReference type="Proteomes" id="UP000000599"/>
    </source>
</evidence>
<feature type="compositionally biased region" description="Polar residues" evidence="3">
    <location>
        <begin position="191"/>
        <end position="202"/>
    </location>
</feature>
<dbReference type="OMA" id="YSKVTHE"/>
<dbReference type="EMBL" id="CR382138">
    <property type="protein sequence ID" value="CAG89637.2"/>
    <property type="molecule type" value="Genomic_DNA"/>
</dbReference>
<proteinExistence type="predicted"/>
<evidence type="ECO:0000256" key="3">
    <source>
        <dbReference type="SAM" id="MobiDB-lite"/>
    </source>
</evidence>
<dbReference type="Proteomes" id="UP000000599">
    <property type="component" value="Chromosome F"/>
</dbReference>
<dbReference type="STRING" id="284592.Q6BKM2"/>
<dbReference type="InParanoid" id="Q6BKM2"/>
<dbReference type="VEuPathDB" id="FungiDB:DEHA2F20724g"/>